<dbReference type="PANTHER" id="PTHR11161">
    <property type="entry name" value="O-ACYLTRANSFERASE"/>
    <property type="match status" value="1"/>
</dbReference>
<feature type="transmembrane region" description="Helical" evidence="1">
    <location>
        <begin position="297"/>
        <end position="316"/>
    </location>
</feature>
<feature type="transmembrane region" description="Helical" evidence="1">
    <location>
        <begin position="148"/>
        <end position="169"/>
    </location>
</feature>
<evidence type="ECO:0000256" key="2">
    <source>
        <dbReference type="SAM" id="SignalP"/>
    </source>
</evidence>
<feature type="transmembrane region" description="Helical" evidence="1">
    <location>
        <begin position="256"/>
        <end position="276"/>
    </location>
</feature>
<organism evidence="3 4">
    <name type="scientific">Galleria mellonella</name>
    <name type="common">Greater wax moth</name>
    <dbReference type="NCBI Taxonomy" id="7137"/>
    <lineage>
        <taxon>Eukaryota</taxon>
        <taxon>Metazoa</taxon>
        <taxon>Ecdysozoa</taxon>
        <taxon>Arthropoda</taxon>
        <taxon>Hexapoda</taxon>
        <taxon>Insecta</taxon>
        <taxon>Pterygota</taxon>
        <taxon>Neoptera</taxon>
        <taxon>Endopterygota</taxon>
        <taxon>Lepidoptera</taxon>
        <taxon>Glossata</taxon>
        <taxon>Ditrysia</taxon>
        <taxon>Pyraloidea</taxon>
        <taxon>Pyralidae</taxon>
        <taxon>Galleriinae</taxon>
        <taxon>Galleria</taxon>
    </lineage>
</organism>
<dbReference type="GeneID" id="113522174"/>
<dbReference type="Proteomes" id="UP001652740">
    <property type="component" value="Unplaced"/>
</dbReference>
<feature type="chain" id="PRO_5046646581" evidence="2">
    <location>
        <begin position="21"/>
        <end position="612"/>
    </location>
</feature>
<feature type="transmembrane region" description="Helical" evidence="1">
    <location>
        <begin position="474"/>
        <end position="493"/>
    </location>
</feature>
<keyword evidence="1" id="KW-0472">Membrane</keyword>
<keyword evidence="1" id="KW-1133">Transmembrane helix</keyword>
<reference evidence="4" key="1">
    <citation type="submission" date="2025-08" db="UniProtKB">
        <authorList>
            <consortium name="RefSeq"/>
        </authorList>
    </citation>
    <scope>IDENTIFICATION</scope>
    <source>
        <tissue evidence="4">Whole larvae</tissue>
    </source>
</reference>
<sequence>MIEMKAVPCLVICLLAGVNAGDFTDEEYYSLPLLFHLDRYDACLSSTDGLYCLGTFHLTSEQRNPIYKIMQEYSNNSDHYNHTQLHRGYCVSARCPHTAPDWNSTQRFERCAQELVRGRSLRSSLHQLHYCHTHKDANTSFVPDTPQIVFVAIVAVFVVINVIGTTYDLMFKDELKKSKVLCAWSVISNWQRLISDRVHSDPARAVLLPLEGVRVVLLAIVVAVHTGFIHYMLYAYDPRALERMMQHPLLLIVKNGTAMVQCFMVLASFLFAYNILLHSKNHEVTFRMLPKCIFHRYIRLTPVQLAAVGWAAWWWSAVRGGPQWALAREEAAVCRRRLWLHALYLHNLLEPQHFCLLPTWSLAVDMQLHLVAVVLTLALIRMGRRAVPILAAMFLGSCLLNAYLIYIFEWKSMLYVMNPQNTFMKFVDVPSFYHFYISPWGSLPSCLLGLLLANIHFQQQLNGFKATEYKWFVWTYKLSVPLIVGFTYTGYFVQQYTSSVVTTAHTALERPLFVLLFAIFMLGTFNKLDSIFKDILSWRIWRPLARMSLSVLTVHWCVTVVFVAARPQPLTSSYLDIMADWMVTMIITYIISMPVTILIEMPVQRFFTALLF</sequence>
<name>A0ABM3MJW9_GALME</name>
<feature type="transmembrane region" description="Helical" evidence="1">
    <location>
        <begin position="360"/>
        <end position="380"/>
    </location>
</feature>
<proteinExistence type="predicted"/>
<evidence type="ECO:0000256" key="1">
    <source>
        <dbReference type="SAM" id="Phobius"/>
    </source>
</evidence>
<feature type="transmembrane region" description="Helical" evidence="1">
    <location>
        <begin position="513"/>
        <end position="532"/>
    </location>
</feature>
<protein>
    <submittedName>
        <fullName evidence="4">O-acyltransferase like protein-like</fullName>
    </submittedName>
</protein>
<gene>
    <name evidence="4" type="primary">LOC113522174</name>
</gene>
<evidence type="ECO:0000313" key="4">
    <source>
        <dbReference type="RefSeq" id="XP_052751676.1"/>
    </source>
</evidence>
<evidence type="ECO:0000313" key="3">
    <source>
        <dbReference type="Proteomes" id="UP001652740"/>
    </source>
</evidence>
<feature type="transmembrane region" description="Helical" evidence="1">
    <location>
        <begin position="544"/>
        <end position="565"/>
    </location>
</feature>
<dbReference type="InterPro" id="IPR052728">
    <property type="entry name" value="O2_lipid_transport_reg"/>
</dbReference>
<keyword evidence="2" id="KW-0732">Signal</keyword>
<accession>A0ABM3MJW9</accession>
<keyword evidence="3" id="KW-1185">Reference proteome</keyword>
<feature type="transmembrane region" description="Helical" evidence="1">
    <location>
        <begin position="215"/>
        <end position="236"/>
    </location>
</feature>
<dbReference type="RefSeq" id="XP_052751676.1">
    <property type="nucleotide sequence ID" value="XM_052895716.1"/>
</dbReference>
<feature type="signal peptide" evidence="2">
    <location>
        <begin position="1"/>
        <end position="20"/>
    </location>
</feature>
<feature type="transmembrane region" description="Helical" evidence="1">
    <location>
        <begin position="577"/>
        <end position="599"/>
    </location>
</feature>
<feature type="transmembrane region" description="Helical" evidence="1">
    <location>
        <begin position="433"/>
        <end position="453"/>
    </location>
</feature>
<keyword evidence="1" id="KW-0812">Transmembrane</keyword>
<feature type="transmembrane region" description="Helical" evidence="1">
    <location>
        <begin position="387"/>
        <end position="408"/>
    </location>
</feature>
<dbReference type="PANTHER" id="PTHR11161:SF22">
    <property type="entry name" value="ACYLTRANSFERASE 3 DOMAIN-CONTAINING PROTEIN-RELATED"/>
    <property type="match status" value="1"/>
</dbReference>